<accession>A0A024HL77</accession>
<evidence type="ECO:0000313" key="2">
    <source>
        <dbReference type="EMBL" id="CDF85287.1"/>
    </source>
</evidence>
<evidence type="ECO:0000256" key="1">
    <source>
        <dbReference type="SAM" id="MobiDB-lite"/>
    </source>
</evidence>
<evidence type="ECO:0000313" key="3">
    <source>
        <dbReference type="Proteomes" id="UP000025241"/>
    </source>
</evidence>
<feature type="region of interest" description="Disordered" evidence="1">
    <location>
        <begin position="45"/>
        <end position="196"/>
    </location>
</feature>
<dbReference type="HOGENOM" id="CLU_1389187_0_0_6"/>
<dbReference type="STRING" id="1301098.PKB_3958"/>
<reference evidence="2 3" key="2">
    <citation type="submission" date="2014-05" db="EMBL/GenBank/DDBJ databases">
        <title>Genome sequence of the 3-chlorobenzoate degrading bacterium Pseudomonas knackmussii B13 shows multiple evidence for horizontal gene transfer.</title>
        <authorList>
            <person name="Miyazaki R."/>
            <person name="Bertelli C."/>
            <person name="Falquet L."/>
            <person name="Robinson-Rechavi M."/>
            <person name="Gharib W."/>
            <person name="Roy S."/>
            <person name="Van der Meer J.R."/>
        </authorList>
    </citation>
    <scope>NUCLEOTIDE SEQUENCE [LARGE SCALE GENOMIC DNA]</scope>
    <source>
        <strain evidence="2 3">B13</strain>
    </source>
</reference>
<dbReference type="EMBL" id="HG322950">
    <property type="protein sequence ID" value="CDF85287.1"/>
    <property type="molecule type" value="Genomic_DNA"/>
</dbReference>
<keyword evidence="3" id="KW-1185">Reference proteome</keyword>
<proteinExistence type="predicted"/>
<feature type="compositionally biased region" description="Low complexity" evidence="1">
    <location>
        <begin position="111"/>
        <end position="123"/>
    </location>
</feature>
<organism evidence="2 3">
    <name type="scientific">Pseudomonas knackmussii (strain DSM 6978 / CCUG 54928 / LMG 23759 / B13)</name>
    <dbReference type="NCBI Taxonomy" id="1301098"/>
    <lineage>
        <taxon>Bacteria</taxon>
        <taxon>Pseudomonadati</taxon>
        <taxon>Pseudomonadota</taxon>
        <taxon>Gammaproteobacteria</taxon>
        <taxon>Pseudomonadales</taxon>
        <taxon>Pseudomonadaceae</taxon>
        <taxon>Pseudomonas</taxon>
    </lineage>
</organism>
<name>A0A024HL77_PSEKB</name>
<gene>
    <name evidence="2" type="ORF">PKB_3958</name>
</gene>
<reference evidence="2 3" key="1">
    <citation type="submission" date="2013-03" db="EMBL/GenBank/DDBJ databases">
        <authorList>
            <person name="Linke B."/>
        </authorList>
    </citation>
    <scope>NUCLEOTIDE SEQUENCE [LARGE SCALE GENOMIC DNA]</scope>
    <source>
        <strain evidence="2 3">B13</strain>
    </source>
</reference>
<dbReference type="AlphaFoldDB" id="A0A024HL77"/>
<sequence length="196" mass="21254">MRRRATAVDAEQAADQRAGANHADDPHVLHGRHHPWVAAMRFGHRHHGRSATRRGAPGSRAAGNAAEAHHQVADQGTEHEGQQGADEHQRPGFGHRLQYRPVDGVGHEQADATLAEAEAQARQADGRAGDAEGDGNQHRAEEARGRQTQFAERLSAEPRRENQSEPLQAGGQTAETLGWKAGHAKLPTTDDGENYR</sequence>
<feature type="compositionally biased region" description="Polar residues" evidence="1">
    <location>
        <begin position="164"/>
        <end position="175"/>
    </location>
</feature>
<feature type="region of interest" description="Disordered" evidence="1">
    <location>
        <begin position="1"/>
        <end position="30"/>
    </location>
</feature>
<dbReference type="KEGG" id="pkc:PKB_3958"/>
<dbReference type="Proteomes" id="UP000025241">
    <property type="component" value="Chromosome I"/>
</dbReference>
<feature type="compositionally biased region" description="Basic and acidic residues" evidence="1">
    <location>
        <begin position="124"/>
        <end position="145"/>
    </location>
</feature>
<feature type="compositionally biased region" description="Basic and acidic residues" evidence="1">
    <location>
        <begin position="67"/>
        <end position="90"/>
    </location>
</feature>
<protein>
    <submittedName>
        <fullName evidence="2">Uncharacterized protein</fullName>
    </submittedName>
</protein>
<feature type="compositionally biased region" description="Basic and acidic residues" evidence="1">
    <location>
        <begin position="154"/>
        <end position="163"/>
    </location>
</feature>